<dbReference type="AlphaFoldDB" id="A0AA44QDS5"/>
<dbReference type="EMBL" id="NVBO01000022">
    <property type="protein sequence ID" value="PFS06792.1"/>
    <property type="molecule type" value="Genomic_DNA"/>
</dbReference>
<keyword evidence="1" id="KW-1133">Transmembrane helix</keyword>
<accession>A0AA44QDS5</accession>
<organism evidence="2 3">
    <name type="scientific">Bacillus cereus</name>
    <dbReference type="NCBI Taxonomy" id="1396"/>
    <lineage>
        <taxon>Bacteria</taxon>
        <taxon>Bacillati</taxon>
        <taxon>Bacillota</taxon>
        <taxon>Bacilli</taxon>
        <taxon>Bacillales</taxon>
        <taxon>Bacillaceae</taxon>
        <taxon>Bacillus</taxon>
        <taxon>Bacillus cereus group</taxon>
    </lineage>
</organism>
<comment type="caution">
    <text evidence="2">The sequence shown here is derived from an EMBL/GenBank/DDBJ whole genome shotgun (WGS) entry which is preliminary data.</text>
</comment>
<evidence type="ECO:0000313" key="3">
    <source>
        <dbReference type="Proteomes" id="UP000226357"/>
    </source>
</evidence>
<dbReference type="Proteomes" id="UP000226357">
    <property type="component" value="Unassembled WGS sequence"/>
</dbReference>
<dbReference type="InterPro" id="IPR046208">
    <property type="entry name" value="DUF6241"/>
</dbReference>
<gene>
    <name evidence="2" type="ORF">COK38_02465</name>
</gene>
<feature type="transmembrane region" description="Helical" evidence="1">
    <location>
        <begin position="7"/>
        <end position="29"/>
    </location>
</feature>
<protein>
    <submittedName>
        <fullName evidence="2">CTP synthase</fullName>
    </submittedName>
</protein>
<evidence type="ECO:0000256" key="1">
    <source>
        <dbReference type="SAM" id="Phobius"/>
    </source>
</evidence>
<dbReference type="RefSeq" id="WP_000854490.1">
    <property type="nucleotide sequence ID" value="NZ_NTUG01000009.1"/>
</dbReference>
<evidence type="ECO:0000313" key="2">
    <source>
        <dbReference type="EMBL" id="PFS06792.1"/>
    </source>
</evidence>
<reference evidence="2 3" key="1">
    <citation type="submission" date="2017-09" db="EMBL/GenBank/DDBJ databases">
        <title>Large-scale bioinformatics analysis of Bacillus genomes uncovers conserved roles of natural products in bacterial physiology.</title>
        <authorList>
            <consortium name="Agbiome Team Llc"/>
            <person name="Bleich R.M."/>
            <person name="Grubbs K.J."/>
            <person name="Santa Maria K.C."/>
            <person name="Allen S.E."/>
            <person name="Farag S."/>
            <person name="Shank E.A."/>
            <person name="Bowers A."/>
        </authorList>
    </citation>
    <scope>NUCLEOTIDE SEQUENCE [LARGE SCALE GENOMIC DNA]</scope>
    <source>
        <strain evidence="2 3">AFS067272</strain>
    </source>
</reference>
<proteinExistence type="predicted"/>
<keyword evidence="1" id="KW-0472">Membrane</keyword>
<keyword evidence="1" id="KW-0812">Transmembrane</keyword>
<sequence length="198" mass="22100">MKTLLKMLGIIAGMAVIGVALTYGILHYLNTSKTAAKKVPTAAPAVEVLADSKVKAENANLLENGNYSLPNSDFNKNFNWTDEKVQVALHEMAHQKVKADQKWGYIFITQERIESLIEIVKSSNLNQKNAYIDILERWKQGEYKKVDADHNTIWKLQSGNLGEGKGVMSQEEQKELVNNVFMQKETFSGSTLIVGGNK</sequence>
<name>A0AA44QDS5_BACCE</name>
<dbReference type="Pfam" id="PF19754">
    <property type="entry name" value="DUF6241"/>
    <property type="match status" value="1"/>
</dbReference>